<keyword evidence="4" id="KW-1185">Reference proteome</keyword>
<organism evidence="3 4">
    <name type="scientific">Halorarum salinum</name>
    <dbReference type="NCBI Taxonomy" id="2743089"/>
    <lineage>
        <taxon>Archaea</taxon>
        <taxon>Methanobacteriati</taxon>
        <taxon>Methanobacteriota</taxon>
        <taxon>Stenosarchaea group</taxon>
        <taxon>Halobacteria</taxon>
        <taxon>Halobacteriales</taxon>
        <taxon>Haloferacaceae</taxon>
        <taxon>Halorarum</taxon>
    </lineage>
</organism>
<accession>A0A7D5QFM8</accession>
<dbReference type="KEGG" id="halu:HUG12_03305"/>
<protein>
    <recommendedName>
        <fullName evidence="2">RNA 2',3'-cyclic phosphodiesterase</fullName>
        <shortName evidence="2">RNA 2',3'-CPDase</shortName>
        <ecNumber evidence="2">3.1.4.58</ecNumber>
    </recommendedName>
</protein>
<comment type="function">
    <text evidence="2">Hydrolyzes RNA 2',3'-cyclic phosphodiester to an RNA 2'-phosphomonoester.</text>
</comment>
<reference evidence="3 4" key="1">
    <citation type="submission" date="2020-06" db="EMBL/GenBank/DDBJ databases">
        <title>NJ-3-1, isolated from saline soil.</title>
        <authorList>
            <person name="Cui H.L."/>
            <person name="Shi X."/>
        </authorList>
    </citation>
    <scope>NUCLEOTIDE SEQUENCE [LARGE SCALE GENOMIC DNA]</scope>
    <source>
        <strain evidence="3 4">NJ-3-1</strain>
    </source>
</reference>
<feature type="active site" description="Proton donor" evidence="2">
    <location>
        <position position="40"/>
    </location>
</feature>
<evidence type="ECO:0000256" key="1">
    <source>
        <dbReference type="ARBA" id="ARBA00022801"/>
    </source>
</evidence>
<dbReference type="InterPro" id="IPR009097">
    <property type="entry name" value="Cyclic_Pdiesterase"/>
</dbReference>
<dbReference type="InterPro" id="IPR004175">
    <property type="entry name" value="RNA_CPDase"/>
</dbReference>
<dbReference type="AlphaFoldDB" id="A0A7D5QFM8"/>
<feature type="active site" description="Proton acceptor" evidence="2">
    <location>
        <position position="129"/>
    </location>
</feature>
<feature type="short sequence motif" description="HXTX 2" evidence="2">
    <location>
        <begin position="129"/>
        <end position="132"/>
    </location>
</feature>
<sequence length="185" mass="20360">MPRLFVALDLPDALAGAFADLREDAPDAPGLSYTDPGDAHVTVKFLGDTPEDDVDEAVDALERAVDAADAGPFPVEVAGLGAFPDEEYIRVVWVGIDEGAEELVRLHEAVERETVALGFDPEEHEFTPHVTLARMSDARGKEDVRRFLRETDPELGRFEASELRLKASELDRDGPTYRTVARFPL</sequence>
<keyword evidence="1 2" id="KW-0378">Hydrolase</keyword>
<dbReference type="Proteomes" id="UP000509626">
    <property type="component" value="Chromosome"/>
</dbReference>
<dbReference type="NCBIfam" id="TIGR02258">
    <property type="entry name" value="2_5_ligase"/>
    <property type="match status" value="1"/>
</dbReference>
<dbReference type="EC" id="3.1.4.58" evidence="2"/>
<dbReference type="GO" id="GO:0004113">
    <property type="term" value="F:2',3'-cyclic-nucleotide 3'-phosphodiesterase activity"/>
    <property type="evidence" value="ECO:0007669"/>
    <property type="project" value="InterPro"/>
</dbReference>
<evidence type="ECO:0000313" key="3">
    <source>
        <dbReference type="EMBL" id="QLG60824.1"/>
    </source>
</evidence>
<dbReference type="GO" id="GO:0008664">
    <property type="term" value="F:RNA 2',3'-cyclic 3'-phosphodiesterase activity"/>
    <property type="evidence" value="ECO:0007669"/>
    <property type="project" value="UniProtKB-EC"/>
</dbReference>
<name>A0A7D5QFM8_9EURY</name>
<dbReference type="RefSeq" id="WP_179267410.1">
    <property type="nucleotide sequence ID" value="NZ_CP058579.1"/>
</dbReference>
<dbReference type="PANTHER" id="PTHR35561:SF1">
    <property type="entry name" value="RNA 2',3'-CYCLIC PHOSPHODIESTERASE"/>
    <property type="match status" value="1"/>
</dbReference>
<comment type="similarity">
    <text evidence="2">Belongs to the 2H phosphoesterase superfamily. ThpR family.</text>
</comment>
<feature type="short sequence motif" description="HXTX 1" evidence="2">
    <location>
        <begin position="40"/>
        <end position="43"/>
    </location>
</feature>
<dbReference type="EMBL" id="CP058579">
    <property type="protein sequence ID" value="QLG60824.1"/>
    <property type="molecule type" value="Genomic_DNA"/>
</dbReference>
<evidence type="ECO:0000313" key="4">
    <source>
        <dbReference type="Proteomes" id="UP000509626"/>
    </source>
</evidence>
<dbReference type="Gene3D" id="3.90.1140.10">
    <property type="entry name" value="Cyclic phosphodiesterase"/>
    <property type="match status" value="1"/>
</dbReference>
<dbReference type="HAMAP" id="MF_01940">
    <property type="entry name" value="RNA_CPDase"/>
    <property type="match status" value="1"/>
</dbReference>
<dbReference type="PANTHER" id="PTHR35561">
    <property type="entry name" value="RNA 2',3'-CYCLIC PHOSPHODIESTERASE"/>
    <property type="match status" value="1"/>
</dbReference>
<dbReference type="GeneID" id="56036454"/>
<proteinExistence type="inferred from homology"/>
<dbReference type="OrthoDB" id="44091at2157"/>
<gene>
    <name evidence="3" type="primary">thpR</name>
    <name evidence="3" type="ORF">HUG12_03305</name>
</gene>
<dbReference type="SUPFAM" id="SSF55144">
    <property type="entry name" value="LigT-like"/>
    <property type="match status" value="1"/>
</dbReference>
<comment type="catalytic activity">
    <reaction evidence="2">
        <text>a 3'-end 2',3'-cyclophospho-ribonucleotide-RNA + H2O = a 3'-end 2'-phospho-ribonucleotide-RNA + H(+)</text>
        <dbReference type="Rhea" id="RHEA:11828"/>
        <dbReference type="Rhea" id="RHEA-COMP:10464"/>
        <dbReference type="Rhea" id="RHEA-COMP:17353"/>
        <dbReference type="ChEBI" id="CHEBI:15377"/>
        <dbReference type="ChEBI" id="CHEBI:15378"/>
        <dbReference type="ChEBI" id="CHEBI:83064"/>
        <dbReference type="ChEBI" id="CHEBI:173113"/>
        <dbReference type="EC" id="3.1.4.58"/>
    </reaction>
</comment>
<evidence type="ECO:0000256" key="2">
    <source>
        <dbReference type="HAMAP-Rule" id="MF_01940"/>
    </source>
</evidence>
<dbReference type="Pfam" id="PF13563">
    <property type="entry name" value="2_5_RNA_ligase2"/>
    <property type="match status" value="1"/>
</dbReference>